<proteinExistence type="predicted"/>
<gene>
    <name evidence="1" type="ORF">ACFQ4M_06970</name>
</gene>
<keyword evidence="2" id="KW-1185">Reference proteome</keyword>
<name>A0ABW3WCF3_9RHOO</name>
<sequence>MTIKQLAFDAQQLLQAQTGTTFRRSHIYELLAAAFGFKSYASLCADHVFTHRSITSRRSAKHGESVGRRCLELDYPPESALQIAQVLPDYLSDRDIGVIRITNLVARLQHETGSNSYVHDDEFGEDSVGDDDTFALWFDGESIASPVLLDGLATAAEKGNANAHYALALIHALPDDPYDEPSAGSDYWYNEERNGRVLVGVEKEWADQYAARLSGADKYKHHLRAAGVLGHEVALLEMAERFGDSTFFERPPIYYSGIDAAHAADVAEHLGRGKDAWRWRTEAAKQGDTEAMRELIEGYDRLNLQQCWTWFYLAELLGTDLSEDEYEAINEDGSPYDDDVGGPAYVGGRGGVELEPIDYEQDMAARQAAAALYEAIEPSHNAEPNGSHG</sequence>
<accession>A0ABW3WCF3</accession>
<organism evidence="1 2">
    <name type="scientific">Thauera mechernichensis</name>
    <dbReference type="NCBI Taxonomy" id="82788"/>
    <lineage>
        <taxon>Bacteria</taxon>
        <taxon>Pseudomonadati</taxon>
        <taxon>Pseudomonadota</taxon>
        <taxon>Betaproteobacteria</taxon>
        <taxon>Rhodocyclales</taxon>
        <taxon>Zoogloeaceae</taxon>
        <taxon>Thauera</taxon>
    </lineage>
</organism>
<evidence type="ECO:0000313" key="1">
    <source>
        <dbReference type="EMBL" id="MFD1263322.1"/>
    </source>
</evidence>
<protein>
    <submittedName>
        <fullName evidence="1">Uncharacterized protein</fullName>
    </submittedName>
</protein>
<dbReference type="EMBL" id="JBHTMC010000013">
    <property type="protein sequence ID" value="MFD1263322.1"/>
    <property type="molecule type" value="Genomic_DNA"/>
</dbReference>
<dbReference type="Proteomes" id="UP001597158">
    <property type="component" value="Unassembled WGS sequence"/>
</dbReference>
<comment type="caution">
    <text evidence="1">The sequence shown here is derived from an EMBL/GenBank/DDBJ whole genome shotgun (WGS) entry which is preliminary data.</text>
</comment>
<reference evidence="2" key="1">
    <citation type="journal article" date="2019" name="Int. J. Syst. Evol. Microbiol.">
        <title>The Global Catalogue of Microorganisms (GCM) 10K type strain sequencing project: providing services to taxonomists for standard genome sequencing and annotation.</title>
        <authorList>
            <consortium name="The Broad Institute Genomics Platform"/>
            <consortium name="The Broad Institute Genome Sequencing Center for Infectious Disease"/>
            <person name="Wu L."/>
            <person name="Ma J."/>
        </authorList>
    </citation>
    <scope>NUCLEOTIDE SEQUENCE [LARGE SCALE GENOMIC DNA]</scope>
    <source>
        <strain evidence="2">CCUG 48884</strain>
    </source>
</reference>
<evidence type="ECO:0000313" key="2">
    <source>
        <dbReference type="Proteomes" id="UP001597158"/>
    </source>
</evidence>
<dbReference type="RefSeq" id="WP_002924883.1">
    <property type="nucleotide sequence ID" value="NZ_JARQZE010000007.1"/>
</dbReference>